<comment type="caution">
    <text evidence="2">The sequence shown here is derived from an EMBL/GenBank/DDBJ whole genome shotgun (WGS) entry which is preliminary data.</text>
</comment>
<evidence type="ECO:0000256" key="1">
    <source>
        <dbReference type="SAM" id="MobiDB-lite"/>
    </source>
</evidence>
<gene>
    <name evidence="2" type="ORF">LCGC14_1949310</name>
</gene>
<sequence>THTGIVLSGALDANSQAITNHAQAITDNALVTVDGPAAGAPASGEYAKWTASGIEGRSKAEQLSDLNVADGADVTGSSAPQAHKDLHDPEDGADALDTAAPVQVGSANAIGSSHSLARADHVHDREHAIYVDASAVSAVEVAGLTFAENKGVILDAALSADGKYSGFLEEGTAGAVLAFGDLIYQVASDAQWELAKADVAATSDGKLGICILAAGGGAGNPTTILLWGKVRADTAFPALSVRRPVYISAATAGDITTTAPTGTTNFVVRIIGYGNTADELFFCPDNTYIELA</sequence>
<feature type="non-terminal residue" evidence="2">
    <location>
        <position position="1"/>
    </location>
</feature>
<organism evidence="2">
    <name type="scientific">marine sediment metagenome</name>
    <dbReference type="NCBI Taxonomy" id="412755"/>
    <lineage>
        <taxon>unclassified sequences</taxon>
        <taxon>metagenomes</taxon>
        <taxon>ecological metagenomes</taxon>
    </lineage>
</organism>
<dbReference type="EMBL" id="LAZR01021249">
    <property type="protein sequence ID" value="KKL85982.1"/>
    <property type="molecule type" value="Genomic_DNA"/>
</dbReference>
<accession>A0A0F9IEX9</accession>
<feature type="region of interest" description="Disordered" evidence="1">
    <location>
        <begin position="71"/>
        <end position="93"/>
    </location>
</feature>
<reference evidence="2" key="1">
    <citation type="journal article" date="2015" name="Nature">
        <title>Complex archaea that bridge the gap between prokaryotes and eukaryotes.</title>
        <authorList>
            <person name="Spang A."/>
            <person name="Saw J.H."/>
            <person name="Jorgensen S.L."/>
            <person name="Zaremba-Niedzwiedzka K."/>
            <person name="Martijn J."/>
            <person name="Lind A.E."/>
            <person name="van Eijk R."/>
            <person name="Schleper C."/>
            <person name="Guy L."/>
            <person name="Ettema T.J."/>
        </authorList>
    </citation>
    <scope>NUCLEOTIDE SEQUENCE</scope>
</reference>
<evidence type="ECO:0000313" key="2">
    <source>
        <dbReference type="EMBL" id="KKL85982.1"/>
    </source>
</evidence>
<proteinExistence type="predicted"/>
<name>A0A0F9IEX9_9ZZZZ</name>
<protein>
    <submittedName>
        <fullName evidence="2">Uncharacterized protein</fullName>
    </submittedName>
</protein>
<dbReference type="AlphaFoldDB" id="A0A0F9IEX9"/>